<reference evidence="4 5" key="1">
    <citation type="submission" date="2016-10" db="EMBL/GenBank/DDBJ databases">
        <authorList>
            <person name="Varghese N."/>
            <person name="Submissions S."/>
        </authorList>
    </citation>
    <scope>NUCLEOTIDE SEQUENCE [LARGE SCALE GENOMIC DNA]</scope>
    <source>
        <strain evidence="4 5">WC1T17</strain>
    </source>
</reference>
<protein>
    <recommendedName>
        <fullName evidence="6">Beta-1,6-galactofuranosyltransferase</fullName>
    </recommendedName>
</protein>
<dbReference type="InterPro" id="IPR058591">
    <property type="entry name" value="Gtf3_N"/>
</dbReference>
<dbReference type="PIRSF" id="PIRSF007023">
    <property type="entry name" value="UDP-Galf_transf"/>
    <property type="match status" value="1"/>
</dbReference>
<comment type="caution">
    <text evidence="4">The sequence shown here is derived from an EMBL/GenBank/DDBJ whole genome shotgun (WGS) entry which is preliminary data.</text>
</comment>
<dbReference type="EMBL" id="FOCC01000010">
    <property type="protein sequence ID" value="SEM83349.1"/>
    <property type="molecule type" value="Genomic_DNA"/>
</dbReference>
<dbReference type="Pfam" id="PF26337">
    <property type="entry name" value="Gtf3_C"/>
    <property type="match status" value="1"/>
</dbReference>
<evidence type="ECO:0000256" key="1">
    <source>
        <dbReference type="ARBA" id="ARBA00022679"/>
    </source>
</evidence>
<feature type="domain" description="Glucosyltransferase 3-like C-terminal" evidence="3">
    <location>
        <begin position="169"/>
        <end position="331"/>
    </location>
</feature>
<evidence type="ECO:0000313" key="5">
    <source>
        <dbReference type="Proteomes" id="UP000182089"/>
    </source>
</evidence>
<feature type="domain" description="Glucosyltransferase 3-like N-terminal" evidence="2">
    <location>
        <begin position="12"/>
        <end position="147"/>
    </location>
</feature>
<accession>A0ABY1ACP1</accession>
<gene>
    <name evidence="4" type="ORF">SAMN05216431_11016</name>
</gene>
<keyword evidence="1" id="KW-0808">Transferase</keyword>
<dbReference type="Proteomes" id="UP000182089">
    <property type="component" value="Unassembled WGS sequence"/>
</dbReference>
<sequence>MEIYYLAEPKRKKDSRDAGNKARNDVEKICQQNQLLPVFPYNVDTNRKNKLKLWFELHQALHKVPKDKLLLIQYPLPLGYNLFLPGILKKYRVILLIHDLLDLRSGLDTTKEISLINQAHFIISHNQKMSDLLITNGVAKQKLFNLELFDYLRKDDSYQFNHPNDPYCLCFAGNLRKSQFIYHFAPEVAQLGVNLYGNNFDQTKKLPPKVVYHGAFPTEEIQEQLNGRFGLLWDGPSPLSCQGKDGNYLKYNNPHKVSMYLSAEMPVIVWSGAAIADFVQKKHVGLALDSLNDLPDIISRLTPKEYQTLCQNAAKVGQKAAQGGFLTSQLKAIVKQVQA</sequence>
<organism evidence="4 5">
    <name type="scientific">Ligilactobacillus ruminis</name>
    <dbReference type="NCBI Taxonomy" id="1623"/>
    <lineage>
        <taxon>Bacteria</taxon>
        <taxon>Bacillati</taxon>
        <taxon>Bacillota</taxon>
        <taxon>Bacilli</taxon>
        <taxon>Lactobacillales</taxon>
        <taxon>Lactobacillaceae</taxon>
        <taxon>Ligilactobacillus</taxon>
    </lineage>
</organism>
<evidence type="ECO:0008006" key="6">
    <source>
        <dbReference type="Google" id="ProtNLM"/>
    </source>
</evidence>
<evidence type="ECO:0000313" key="4">
    <source>
        <dbReference type="EMBL" id="SEM83349.1"/>
    </source>
</evidence>
<dbReference type="Gene3D" id="3.40.50.2000">
    <property type="entry name" value="Glycogen Phosphorylase B"/>
    <property type="match status" value="2"/>
</dbReference>
<proteinExistence type="predicted"/>
<dbReference type="Pfam" id="PF26334">
    <property type="entry name" value="Gtf3_N"/>
    <property type="match status" value="1"/>
</dbReference>
<dbReference type="InterPro" id="IPR058592">
    <property type="entry name" value="Gtf3_C"/>
</dbReference>
<name>A0ABY1ACP1_9LACO</name>
<evidence type="ECO:0000259" key="2">
    <source>
        <dbReference type="Pfam" id="PF26334"/>
    </source>
</evidence>
<evidence type="ECO:0000259" key="3">
    <source>
        <dbReference type="Pfam" id="PF26337"/>
    </source>
</evidence>